<name>M4B8S7_HYAAE</name>
<dbReference type="EnsemblProtists" id="HpaT802684">
    <property type="protein sequence ID" value="HpaP802684"/>
    <property type="gene ID" value="HpaG802684"/>
</dbReference>
<dbReference type="VEuPathDB" id="FungiDB:HpaG802684"/>
<reference evidence="2" key="1">
    <citation type="journal article" date="2010" name="Science">
        <title>Signatures of adaptation to obligate biotrophy in the Hyaloperonospora arabidopsidis genome.</title>
        <authorList>
            <person name="Baxter L."/>
            <person name="Tripathy S."/>
            <person name="Ishaque N."/>
            <person name="Boot N."/>
            <person name="Cabral A."/>
            <person name="Kemen E."/>
            <person name="Thines M."/>
            <person name="Ah-Fong A."/>
            <person name="Anderson R."/>
            <person name="Badejoko W."/>
            <person name="Bittner-Eddy P."/>
            <person name="Boore J.L."/>
            <person name="Chibucos M.C."/>
            <person name="Coates M."/>
            <person name="Dehal P."/>
            <person name="Delehaunty K."/>
            <person name="Dong S."/>
            <person name="Downton P."/>
            <person name="Dumas B."/>
            <person name="Fabro G."/>
            <person name="Fronick C."/>
            <person name="Fuerstenberg S.I."/>
            <person name="Fulton L."/>
            <person name="Gaulin E."/>
            <person name="Govers F."/>
            <person name="Hughes L."/>
            <person name="Humphray S."/>
            <person name="Jiang R.H."/>
            <person name="Judelson H."/>
            <person name="Kamoun S."/>
            <person name="Kyung K."/>
            <person name="Meijer H."/>
            <person name="Minx P."/>
            <person name="Morris P."/>
            <person name="Nelson J."/>
            <person name="Phuntumart V."/>
            <person name="Qutob D."/>
            <person name="Rehmany A."/>
            <person name="Rougon-Cardoso A."/>
            <person name="Ryden P."/>
            <person name="Torto-Alalibo T."/>
            <person name="Studholme D."/>
            <person name="Wang Y."/>
            <person name="Win J."/>
            <person name="Wood J."/>
            <person name="Clifton S.W."/>
            <person name="Rogers J."/>
            <person name="Van den Ackerveken G."/>
            <person name="Jones J.D."/>
            <person name="McDowell J.M."/>
            <person name="Beynon J."/>
            <person name="Tyler B.M."/>
        </authorList>
    </citation>
    <scope>NUCLEOTIDE SEQUENCE [LARGE SCALE GENOMIC DNA]</scope>
    <source>
        <strain evidence="2">Emoy2</strain>
    </source>
</reference>
<keyword evidence="2" id="KW-1185">Reference proteome</keyword>
<dbReference type="HOGENOM" id="CLU_2965748_0_0_1"/>
<reference evidence="1" key="2">
    <citation type="submission" date="2015-06" db="UniProtKB">
        <authorList>
            <consortium name="EnsemblProtists"/>
        </authorList>
    </citation>
    <scope>IDENTIFICATION</scope>
    <source>
        <strain evidence="1">Emoy2</strain>
    </source>
</reference>
<dbReference type="EMBL" id="JH597989">
    <property type="status" value="NOT_ANNOTATED_CDS"/>
    <property type="molecule type" value="Genomic_DNA"/>
</dbReference>
<protein>
    <submittedName>
        <fullName evidence="1">Uncharacterized protein</fullName>
    </submittedName>
</protein>
<dbReference type="Proteomes" id="UP000011713">
    <property type="component" value="Unassembled WGS sequence"/>
</dbReference>
<evidence type="ECO:0000313" key="2">
    <source>
        <dbReference type="Proteomes" id="UP000011713"/>
    </source>
</evidence>
<sequence length="59" mass="7163">MLYDVLAWQEMQTESPRCTHCWRVSRMSTIEAIWKSLFSKKKAPDDKMIRTFTRDQEDH</sequence>
<organism evidence="1 2">
    <name type="scientific">Hyaloperonospora arabidopsidis (strain Emoy2)</name>
    <name type="common">Downy mildew agent</name>
    <name type="synonym">Peronospora arabidopsidis</name>
    <dbReference type="NCBI Taxonomy" id="559515"/>
    <lineage>
        <taxon>Eukaryota</taxon>
        <taxon>Sar</taxon>
        <taxon>Stramenopiles</taxon>
        <taxon>Oomycota</taxon>
        <taxon>Peronosporomycetes</taxon>
        <taxon>Peronosporales</taxon>
        <taxon>Peronosporaceae</taxon>
        <taxon>Hyaloperonospora</taxon>
    </lineage>
</organism>
<dbReference type="InParanoid" id="M4B8S7"/>
<evidence type="ECO:0000313" key="1">
    <source>
        <dbReference type="EnsemblProtists" id="HpaP802684"/>
    </source>
</evidence>
<dbReference type="AlphaFoldDB" id="M4B8S7"/>
<proteinExistence type="predicted"/>
<accession>M4B8S7</accession>